<comment type="caution">
    <text evidence="1">The sequence shown here is derived from an EMBL/GenBank/DDBJ whole genome shotgun (WGS) entry which is preliminary data.</text>
</comment>
<protein>
    <submittedName>
        <fullName evidence="1">Uncharacterized protein</fullName>
    </submittedName>
</protein>
<name>A0AA36H4Q0_CYLNA</name>
<accession>A0AA36H4Q0</accession>
<dbReference type="AlphaFoldDB" id="A0AA36H4Q0"/>
<proteinExistence type="predicted"/>
<keyword evidence="2" id="KW-1185">Reference proteome</keyword>
<sequence length="69" mass="7711">MCQCAGSARGGTRDPRCEVAALLATFDKHCAAELTVNSDPSHKDSQCFSISQNMNMKRWRFFLLLTQSK</sequence>
<organism evidence="1 2">
    <name type="scientific">Cylicocyclus nassatus</name>
    <name type="common">Nematode worm</name>
    <dbReference type="NCBI Taxonomy" id="53992"/>
    <lineage>
        <taxon>Eukaryota</taxon>
        <taxon>Metazoa</taxon>
        <taxon>Ecdysozoa</taxon>
        <taxon>Nematoda</taxon>
        <taxon>Chromadorea</taxon>
        <taxon>Rhabditida</taxon>
        <taxon>Rhabditina</taxon>
        <taxon>Rhabditomorpha</taxon>
        <taxon>Strongyloidea</taxon>
        <taxon>Strongylidae</taxon>
        <taxon>Cylicocyclus</taxon>
    </lineage>
</organism>
<gene>
    <name evidence="1" type="ORF">CYNAS_LOCUS15670</name>
</gene>
<evidence type="ECO:0000313" key="1">
    <source>
        <dbReference type="EMBL" id="CAJ0603687.1"/>
    </source>
</evidence>
<dbReference type="Proteomes" id="UP001176961">
    <property type="component" value="Unassembled WGS sequence"/>
</dbReference>
<dbReference type="EMBL" id="CATQJL010000305">
    <property type="protein sequence ID" value="CAJ0603687.1"/>
    <property type="molecule type" value="Genomic_DNA"/>
</dbReference>
<reference evidence="1" key="1">
    <citation type="submission" date="2023-07" db="EMBL/GenBank/DDBJ databases">
        <authorList>
            <consortium name="CYATHOMIX"/>
        </authorList>
    </citation>
    <scope>NUCLEOTIDE SEQUENCE</scope>
    <source>
        <strain evidence="1">N/A</strain>
    </source>
</reference>
<evidence type="ECO:0000313" key="2">
    <source>
        <dbReference type="Proteomes" id="UP001176961"/>
    </source>
</evidence>